<dbReference type="CDD" id="cd00609">
    <property type="entry name" value="AAT_like"/>
    <property type="match status" value="1"/>
</dbReference>
<dbReference type="Gene3D" id="3.90.1150.10">
    <property type="entry name" value="Aspartate Aminotransferase, domain 1"/>
    <property type="match status" value="1"/>
</dbReference>
<dbReference type="PRINTS" id="PR00035">
    <property type="entry name" value="HTHGNTR"/>
</dbReference>
<feature type="domain" description="HTH gntR-type" evidence="6">
    <location>
        <begin position="12"/>
        <end position="80"/>
    </location>
</feature>
<organism evidence="7 8">
    <name type="scientific">Anaerosporobacter mobilis DSM 15930</name>
    <dbReference type="NCBI Taxonomy" id="1120996"/>
    <lineage>
        <taxon>Bacteria</taxon>
        <taxon>Bacillati</taxon>
        <taxon>Bacillota</taxon>
        <taxon>Clostridia</taxon>
        <taxon>Lachnospirales</taxon>
        <taxon>Lachnospiraceae</taxon>
        <taxon>Anaerosporobacter</taxon>
    </lineage>
</organism>
<keyword evidence="8" id="KW-1185">Reference proteome</keyword>
<dbReference type="SUPFAM" id="SSF46785">
    <property type="entry name" value="Winged helix' DNA-binding domain"/>
    <property type="match status" value="1"/>
</dbReference>
<dbReference type="SUPFAM" id="SSF53383">
    <property type="entry name" value="PLP-dependent transferases"/>
    <property type="match status" value="1"/>
</dbReference>
<protein>
    <submittedName>
        <fullName evidence="7">DNA-binding transcriptional regulator, MocR family, contains an aminotransferase domain</fullName>
    </submittedName>
</protein>
<evidence type="ECO:0000256" key="3">
    <source>
        <dbReference type="ARBA" id="ARBA00023015"/>
    </source>
</evidence>
<evidence type="ECO:0000256" key="1">
    <source>
        <dbReference type="ARBA" id="ARBA00005384"/>
    </source>
</evidence>
<evidence type="ECO:0000256" key="2">
    <source>
        <dbReference type="ARBA" id="ARBA00022898"/>
    </source>
</evidence>
<dbReference type="GO" id="GO:0030170">
    <property type="term" value="F:pyridoxal phosphate binding"/>
    <property type="evidence" value="ECO:0007669"/>
    <property type="project" value="InterPro"/>
</dbReference>
<keyword evidence="7" id="KW-0808">Transferase</keyword>
<dbReference type="GO" id="GO:0003700">
    <property type="term" value="F:DNA-binding transcription factor activity"/>
    <property type="evidence" value="ECO:0007669"/>
    <property type="project" value="InterPro"/>
</dbReference>
<dbReference type="InterPro" id="IPR036388">
    <property type="entry name" value="WH-like_DNA-bd_sf"/>
</dbReference>
<sequence>MLFHDLIINNDSPIYEQIENHVKCSIHTNMITPDSKLPSTRELSQVLGVSRNTVLVAYENLEAENVIYTKKGKGTFITKSAFERYGKKDYNSNNKMKWNVDWETKANAYSIEAEKMDIIKNEIPWSKDLISFKSISPDGELFDLEEFKRSFLYRLSVEGNKILNYGYARGYKPLIEYLKQYMLEKGVSGEHKDIIVTNGFTEGFEMMIEAFTNLGDYVLCENPTHNTALRIMKLHGIKTIGIPMLEDGLDIEKLEQYLKKYQPRFLYVIPSYHNPTGIVIGEKKRSQIYELCREYEVPIIEDGFTEELLYGSSHITPIASLDKERNGVVYIGSFSKILFPGLRIGWVMGDNRVISLLESVKRCKNIHTSSIDQGILYEYLQSGILKRQMKRMRKSYKERFEFAKQCVEQYLDPAFVWGDGGLHLYVGLREVSARLLLQVCYERKVIFMPGDIFSLDDRGENTLRLGLSRVSLEEIETGIKIMGECLAQLRNKAE</sequence>
<dbReference type="InterPro" id="IPR015421">
    <property type="entry name" value="PyrdxlP-dep_Trfase_major"/>
</dbReference>
<dbReference type="SMART" id="SM00345">
    <property type="entry name" value="HTH_GNTR"/>
    <property type="match status" value="1"/>
</dbReference>
<accession>A0A1M7KZI5</accession>
<dbReference type="CDD" id="cd07377">
    <property type="entry name" value="WHTH_GntR"/>
    <property type="match status" value="1"/>
</dbReference>
<gene>
    <name evidence="7" type="ORF">SAMN02746066_02976</name>
</gene>
<name>A0A1M7KZI5_9FIRM</name>
<dbReference type="Gene3D" id="1.10.10.10">
    <property type="entry name" value="Winged helix-like DNA-binding domain superfamily/Winged helix DNA-binding domain"/>
    <property type="match status" value="1"/>
</dbReference>
<dbReference type="InterPro" id="IPR004839">
    <property type="entry name" value="Aminotransferase_I/II_large"/>
</dbReference>
<dbReference type="Gene3D" id="3.40.640.10">
    <property type="entry name" value="Type I PLP-dependent aspartate aminotransferase-like (Major domain)"/>
    <property type="match status" value="1"/>
</dbReference>
<dbReference type="RefSeq" id="WP_073289124.1">
    <property type="nucleotide sequence ID" value="NZ_FRCP01000015.1"/>
</dbReference>
<keyword evidence="3" id="KW-0805">Transcription regulation</keyword>
<dbReference type="EMBL" id="FRCP01000015">
    <property type="protein sequence ID" value="SHM71004.1"/>
    <property type="molecule type" value="Genomic_DNA"/>
</dbReference>
<keyword evidence="2" id="KW-0663">Pyridoxal phosphate</keyword>
<dbReference type="PANTHER" id="PTHR46577">
    <property type="entry name" value="HTH-TYPE TRANSCRIPTIONAL REGULATORY PROTEIN GABR"/>
    <property type="match status" value="1"/>
</dbReference>
<dbReference type="InterPro" id="IPR000524">
    <property type="entry name" value="Tscrpt_reg_HTH_GntR"/>
</dbReference>
<dbReference type="Proteomes" id="UP000184038">
    <property type="component" value="Unassembled WGS sequence"/>
</dbReference>
<evidence type="ECO:0000259" key="6">
    <source>
        <dbReference type="PROSITE" id="PS50949"/>
    </source>
</evidence>
<comment type="similarity">
    <text evidence="1">In the C-terminal section; belongs to the class-I pyridoxal-phosphate-dependent aminotransferase family.</text>
</comment>
<keyword evidence="4 7" id="KW-0238">DNA-binding</keyword>
<dbReference type="InterPro" id="IPR051446">
    <property type="entry name" value="HTH_trans_reg/aminotransferase"/>
</dbReference>
<evidence type="ECO:0000256" key="4">
    <source>
        <dbReference type="ARBA" id="ARBA00023125"/>
    </source>
</evidence>
<evidence type="ECO:0000256" key="5">
    <source>
        <dbReference type="ARBA" id="ARBA00023163"/>
    </source>
</evidence>
<dbReference type="STRING" id="1120996.SAMN02746066_02976"/>
<evidence type="ECO:0000313" key="8">
    <source>
        <dbReference type="Proteomes" id="UP000184038"/>
    </source>
</evidence>
<dbReference type="PROSITE" id="PS50949">
    <property type="entry name" value="HTH_GNTR"/>
    <property type="match status" value="1"/>
</dbReference>
<proteinExistence type="inferred from homology"/>
<dbReference type="OrthoDB" id="9802328at2"/>
<keyword evidence="7" id="KW-0032">Aminotransferase</keyword>
<dbReference type="PANTHER" id="PTHR46577:SF1">
    <property type="entry name" value="HTH-TYPE TRANSCRIPTIONAL REGULATORY PROTEIN GABR"/>
    <property type="match status" value="1"/>
</dbReference>
<dbReference type="Pfam" id="PF00392">
    <property type="entry name" value="GntR"/>
    <property type="match status" value="1"/>
</dbReference>
<dbReference type="Pfam" id="PF00155">
    <property type="entry name" value="Aminotran_1_2"/>
    <property type="match status" value="1"/>
</dbReference>
<dbReference type="InterPro" id="IPR015424">
    <property type="entry name" value="PyrdxlP-dep_Trfase"/>
</dbReference>
<dbReference type="GO" id="GO:0008483">
    <property type="term" value="F:transaminase activity"/>
    <property type="evidence" value="ECO:0007669"/>
    <property type="project" value="UniProtKB-KW"/>
</dbReference>
<evidence type="ECO:0000313" key="7">
    <source>
        <dbReference type="EMBL" id="SHM71004.1"/>
    </source>
</evidence>
<dbReference type="GO" id="GO:0003677">
    <property type="term" value="F:DNA binding"/>
    <property type="evidence" value="ECO:0007669"/>
    <property type="project" value="UniProtKB-KW"/>
</dbReference>
<reference evidence="7 8" key="1">
    <citation type="submission" date="2016-11" db="EMBL/GenBank/DDBJ databases">
        <authorList>
            <person name="Jaros S."/>
            <person name="Januszkiewicz K."/>
            <person name="Wedrychowicz H."/>
        </authorList>
    </citation>
    <scope>NUCLEOTIDE SEQUENCE [LARGE SCALE GENOMIC DNA]</scope>
    <source>
        <strain evidence="7 8">DSM 15930</strain>
    </source>
</reference>
<keyword evidence="5" id="KW-0804">Transcription</keyword>
<dbReference type="AlphaFoldDB" id="A0A1M7KZI5"/>
<dbReference type="InterPro" id="IPR036390">
    <property type="entry name" value="WH_DNA-bd_sf"/>
</dbReference>
<dbReference type="InterPro" id="IPR015422">
    <property type="entry name" value="PyrdxlP-dep_Trfase_small"/>
</dbReference>